<dbReference type="Proteomes" id="UP001162483">
    <property type="component" value="Unassembled WGS sequence"/>
</dbReference>
<reference evidence="1" key="1">
    <citation type="submission" date="2023-05" db="EMBL/GenBank/DDBJ databases">
        <authorList>
            <person name="Stuckert A."/>
        </authorList>
    </citation>
    <scope>NUCLEOTIDE SEQUENCE</scope>
</reference>
<proteinExistence type="predicted"/>
<accession>A0ABN9DKS5</accession>
<keyword evidence="2" id="KW-1185">Reference proteome</keyword>
<name>A0ABN9DKS5_9NEOB</name>
<gene>
    <name evidence="1" type="ORF">SPARVUS_LOCUS7606063</name>
</gene>
<evidence type="ECO:0000313" key="1">
    <source>
        <dbReference type="EMBL" id="CAI9573220.1"/>
    </source>
</evidence>
<evidence type="ECO:0000313" key="2">
    <source>
        <dbReference type="Proteomes" id="UP001162483"/>
    </source>
</evidence>
<feature type="non-terminal residue" evidence="1">
    <location>
        <position position="1"/>
    </location>
</feature>
<organism evidence="1 2">
    <name type="scientific">Staurois parvus</name>
    <dbReference type="NCBI Taxonomy" id="386267"/>
    <lineage>
        <taxon>Eukaryota</taxon>
        <taxon>Metazoa</taxon>
        <taxon>Chordata</taxon>
        <taxon>Craniata</taxon>
        <taxon>Vertebrata</taxon>
        <taxon>Euteleostomi</taxon>
        <taxon>Amphibia</taxon>
        <taxon>Batrachia</taxon>
        <taxon>Anura</taxon>
        <taxon>Neobatrachia</taxon>
        <taxon>Ranoidea</taxon>
        <taxon>Ranidae</taxon>
        <taxon>Staurois</taxon>
    </lineage>
</organism>
<sequence>LHLAQCSEASTVLLATSRHIHQIARQRSVICHSREHVSTALESDGGWLSCCCSQLLPLCYDTTNSLPWNI</sequence>
<dbReference type="EMBL" id="CATNWA010014548">
    <property type="protein sequence ID" value="CAI9573220.1"/>
    <property type="molecule type" value="Genomic_DNA"/>
</dbReference>
<protein>
    <submittedName>
        <fullName evidence="1">Uncharacterized protein</fullName>
    </submittedName>
</protein>
<comment type="caution">
    <text evidence="1">The sequence shown here is derived from an EMBL/GenBank/DDBJ whole genome shotgun (WGS) entry which is preliminary data.</text>
</comment>